<dbReference type="EMBL" id="JPRO01000007">
    <property type="protein sequence ID" value="KFF03857.1"/>
    <property type="molecule type" value="Genomic_DNA"/>
</dbReference>
<comment type="caution">
    <text evidence="1">The sequence shown here is derived from an EMBL/GenBank/DDBJ whole genome shotgun (WGS) entry which is preliminary data.</text>
</comment>
<dbReference type="OrthoDB" id="1257558at2"/>
<reference evidence="1 2" key="1">
    <citation type="submission" date="2014-07" db="EMBL/GenBank/DDBJ databases">
        <title>Genome of Chryseobacterium luteum DSM 18605.</title>
        <authorList>
            <person name="Stropko S.J."/>
            <person name="Pipes S.E."/>
            <person name="Newman J.D."/>
        </authorList>
    </citation>
    <scope>NUCLEOTIDE SEQUENCE [LARGE SCALE GENOMIC DNA]</scope>
    <source>
        <strain evidence="1 2">DSM 18605</strain>
    </source>
</reference>
<dbReference type="STRING" id="421531.IX38_10640"/>
<dbReference type="eggNOG" id="ENOG5034BRD">
    <property type="taxonomic scope" value="Bacteria"/>
</dbReference>
<evidence type="ECO:0000313" key="1">
    <source>
        <dbReference type="EMBL" id="KFF03857.1"/>
    </source>
</evidence>
<proteinExistence type="predicted"/>
<accession>A0A085ZHE3</accession>
<dbReference type="Proteomes" id="UP000028703">
    <property type="component" value="Unassembled WGS sequence"/>
</dbReference>
<dbReference type="RefSeq" id="WP_034704474.1">
    <property type="nucleotide sequence ID" value="NZ_JPRO01000007.1"/>
</dbReference>
<organism evidence="1 2">
    <name type="scientific">Chryseobacterium luteum</name>
    <dbReference type="NCBI Taxonomy" id="421531"/>
    <lineage>
        <taxon>Bacteria</taxon>
        <taxon>Pseudomonadati</taxon>
        <taxon>Bacteroidota</taxon>
        <taxon>Flavobacteriia</taxon>
        <taxon>Flavobacteriales</taxon>
        <taxon>Weeksellaceae</taxon>
        <taxon>Chryseobacterium group</taxon>
        <taxon>Chryseobacterium</taxon>
    </lineage>
</organism>
<name>A0A085ZHE3_9FLAO</name>
<protein>
    <submittedName>
        <fullName evidence="1">Uncharacterized protein</fullName>
    </submittedName>
</protein>
<gene>
    <name evidence="1" type="ORF">IX38_10640</name>
</gene>
<dbReference type="AlphaFoldDB" id="A0A085ZHE3"/>
<evidence type="ECO:0000313" key="2">
    <source>
        <dbReference type="Proteomes" id="UP000028703"/>
    </source>
</evidence>
<keyword evidence="2" id="KW-1185">Reference proteome</keyword>
<sequence length="153" mass="18064">MAIILENTSRCPLCNNILDDSKEYILTPPLISNELDELFKLSDSGIHLECLNKSDLNNKLFKYLELYGQFSKKMRSLILENDPKDVIGFNLLSSDEVEDINKYNYFIILKQDISKWRDLEDFNFIANDFLNRNKWKGISQFNYLKNLLEIINR</sequence>